<protein>
    <recommendedName>
        <fullName evidence="7">Glycosyl hydrolase family 43</fullName>
    </recommendedName>
</protein>
<reference evidence="6" key="1">
    <citation type="journal article" date="2015" name="Nature">
        <title>Complex archaea that bridge the gap between prokaryotes and eukaryotes.</title>
        <authorList>
            <person name="Spang A."/>
            <person name="Saw J.H."/>
            <person name="Jorgensen S.L."/>
            <person name="Zaremba-Niedzwiedzka K."/>
            <person name="Martijn J."/>
            <person name="Lind A.E."/>
            <person name="van Eijk R."/>
            <person name="Schleper C."/>
            <person name="Guy L."/>
            <person name="Ettema T.J."/>
        </authorList>
    </citation>
    <scope>NUCLEOTIDE SEQUENCE</scope>
</reference>
<dbReference type="PANTHER" id="PTHR43817:SF1">
    <property type="entry name" value="HYDROLASE, FAMILY 43, PUTATIVE (AFU_ORTHOLOGUE AFUA_3G01660)-RELATED"/>
    <property type="match status" value="1"/>
</dbReference>
<dbReference type="SUPFAM" id="SSF75005">
    <property type="entry name" value="Arabinanase/levansucrase/invertase"/>
    <property type="match status" value="1"/>
</dbReference>
<dbReference type="InterPro" id="IPR016828">
    <property type="entry name" value="Alpha-L-arabinofuranosidase"/>
</dbReference>
<keyword evidence="4" id="KW-0326">Glycosidase</keyword>
<proteinExistence type="inferred from homology"/>
<comment type="similarity">
    <text evidence="1">Belongs to the glycosyl hydrolase 43 family.</text>
</comment>
<feature type="region of interest" description="Disordered" evidence="5">
    <location>
        <begin position="332"/>
        <end position="352"/>
    </location>
</feature>
<dbReference type="GO" id="GO:0005975">
    <property type="term" value="P:carbohydrate metabolic process"/>
    <property type="evidence" value="ECO:0007669"/>
    <property type="project" value="InterPro"/>
</dbReference>
<dbReference type="Pfam" id="PF04616">
    <property type="entry name" value="Glyco_hydro_43"/>
    <property type="match status" value="1"/>
</dbReference>
<gene>
    <name evidence="6" type="ORF">LCGC14_1472170</name>
</gene>
<dbReference type="AlphaFoldDB" id="A0A0F9LSK7"/>
<dbReference type="InterPro" id="IPR006710">
    <property type="entry name" value="Glyco_hydro_43"/>
</dbReference>
<dbReference type="PANTHER" id="PTHR43817">
    <property type="entry name" value="GLYCOSYL HYDROLASE"/>
    <property type="match status" value="1"/>
</dbReference>
<evidence type="ECO:0000256" key="5">
    <source>
        <dbReference type="SAM" id="MobiDB-lite"/>
    </source>
</evidence>
<dbReference type="CDD" id="cd18820">
    <property type="entry name" value="GH43_LbAraf43-like"/>
    <property type="match status" value="1"/>
</dbReference>
<evidence type="ECO:0000256" key="3">
    <source>
        <dbReference type="ARBA" id="ARBA00022801"/>
    </source>
</evidence>
<dbReference type="EMBL" id="LAZR01010366">
    <property type="protein sequence ID" value="KKM67330.1"/>
    <property type="molecule type" value="Genomic_DNA"/>
</dbReference>
<keyword evidence="2" id="KW-0732">Signal</keyword>
<evidence type="ECO:0008006" key="7">
    <source>
        <dbReference type="Google" id="ProtNLM"/>
    </source>
</evidence>
<evidence type="ECO:0000256" key="2">
    <source>
        <dbReference type="ARBA" id="ARBA00022729"/>
    </source>
</evidence>
<dbReference type="Gene3D" id="2.115.10.20">
    <property type="entry name" value="Glycosyl hydrolase domain, family 43"/>
    <property type="match status" value="1"/>
</dbReference>
<dbReference type="PIRSF" id="PIRSF025414">
    <property type="entry name" value="Alpha-L-arabinofuranosidase"/>
    <property type="match status" value="1"/>
</dbReference>
<evidence type="ECO:0000256" key="4">
    <source>
        <dbReference type="ARBA" id="ARBA00023295"/>
    </source>
</evidence>
<evidence type="ECO:0000256" key="1">
    <source>
        <dbReference type="ARBA" id="ARBA00009865"/>
    </source>
</evidence>
<dbReference type="GO" id="GO:0004553">
    <property type="term" value="F:hydrolase activity, hydrolyzing O-glycosyl compounds"/>
    <property type="evidence" value="ECO:0007669"/>
    <property type="project" value="InterPro"/>
</dbReference>
<dbReference type="PROSITE" id="PS51257">
    <property type="entry name" value="PROKAR_LIPOPROTEIN"/>
    <property type="match status" value="1"/>
</dbReference>
<name>A0A0F9LSK7_9ZZZZ</name>
<organism evidence="6">
    <name type="scientific">marine sediment metagenome</name>
    <dbReference type="NCBI Taxonomy" id="412755"/>
    <lineage>
        <taxon>unclassified sequences</taxon>
        <taxon>metagenomes</taxon>
        <taxon>ecological metagenomes</taxon>
    </lineage>
</organism>
<sequence>MSIQKVKILLPIIALFLSLTASCQENKTSNTFTNPLLPSGPDPYSTYHNGYYHYTSTEGNKLVLKRVKNLANLKNAEVKTIWTPPEGTLYSHEIWAPEVHFIDGKWYVYYAADDGNNTTHRMYVVENTSEDPFQGKFQFKGKIAAATDKWAIDGNVFRHNGQLYMIWSGWEGDQNGQQDIFIAKMKNPLEIDGERVKIASPTFEWERHWDTGTSLENPPEVLVNEGPQFLVHEDNIFIVFSANGCWTDYYSLGLLAFTGTDNLLDADSWVKSEEPIFTQSPENGVYAPGHNSFFKSPDGTEDWILYHANSKPGEGCGPSRSPRMQKIQWDEKGYPVLGKPKSEKEEIPIPSE</sequence>
<keyword evidence="3" id="KW-0378">Hydrolase</keyword>
<accession>A0A0F9LSK7</accession>
<evidence type="ECO:0000313" key="6">
    <source>
        <dbReference type="EMBL" id="KKM67330.1"/>
    </source>
</evidence>
<feature type="compositionally biased region" description="Basic and acidic residues" evidence="5">
    <location>
        <begin position="340"/>
        <end position="352"/>
    </location>
</feature>
<dbReference type="InterPro" id="IPR023296">
    <property type="entry name" value="Glyco_hydro_beta-prop_sf"/>
</dbReference>
<comment type="caution">
    <text evidence="6">The sequence shown here is derived from an EMBL/GenBank/DDBJ whole genome shotgun (WGS) entry which is preliminary data.</text>
</comment>